<dbReference type="GO" id="GO:0003700">
    <property type="term" value="F:DNA-binding transcription factor activity"/>
    <property type="evidence" value="ECO:0007669"/>
    <property type="project" value="InterPro"/>
</dbReference>
<dbReference type="InterPro" id="IPR052067">
    <property type="entry name" value="Metal_resp_HTH_trans_reg"/>
</dbReference>
<accession>A0A3B0VVV9</accession>
<dbReference type="EMBL" id="UOEW01000144">
    <property type="protein sequence ID" value="VAW36426.1"/>
    <property type="molecule type" value="Genomic_DNA"/>
</dbReference>
<gene>
    <name evidence="5" type="ORF">MNBD_GAMMA01-185</name>
</gene>
<dbReference type="PANTHER" id="PTHR35790">
    <property type="entry name" value="HTH-TYPE TRANSCRIPTIONAL REGULATOR PCHR"/>
    <property type="match status" value="1"/>
</dbReference>
<keyword evidence="3" id="KW-0804">Transcription</keyword>
<evidence type="ECO:0000256" key="1">
    <source>
        <dbReference type="ARBA" id="ARBA00023015"/>
    </source>
</evidence>
<protein>
    <recommendedName>
        <fullName evidence="4">HTH marR-type domain-containing protein</fullName>
    </recommendedName>
</protein>
<sequence length="146" mass="16806">MNLHEFLPYQLSVLSNKISRGIAKFYREQYSINISQWRVLVILSTTNHQTAKELTEHSQMDKVKISRTMKLLLAKQLISEQTCSKDARARRYNLTISGKQLIETVKPKALTFETKLISCLSKGEITAFQNCIETLNQQAAKIMQEK</sequence>
<dbReference type="SUPFAM" id="SSF46785">
    <property type="entry name" value="Winged helix' DNA-binding domain"/>
    <property type="match status" value="1"/>
</dbReference>
<evidence type="ECO:0000256" key="2">
    <source>
        <dbReference type="ARBA" id="ARBA00023125"/>
    </source>
</evidence>
<dbReference type="SMART" id="SM00347">
    <property type="entry name" value="HTH_MARR"/>
    <property type="match status" value="1"/>
</dbReference>
<keyword evidence="2" id="KW-0238">DNA-binding</keyword>
<dbReference type="InterPro" id="IPR000835">
    <property type="entry name" value="HTH_MarR-typ"/>
</dbReference>
<evidence type="ECO:0000313" key="5">
    <source>
        <dbReference type="EMBL" id="VAW36426.1"/>
    </source>
</evidence>
<dbReference type="PANTHER" id="PTHR35790:SF4">
    <property type="entry name" value="HTH-TYPE TRANSCRIPTIONAL REGULATOR PCHR"/>
    <property type="match status" value="1"/>
</dbReference>
<feature type="domain" description="HTH marR-type" evidence="4">
    <location>
        <begin position="4"/>
        <end position="137"/>
    </location>
</feature>
<evidence type="ECO:0000256" key="3">
    <source>
        <dbReference type="ARBA" id="ARBA00023163"/>
    </source>
</evidence>
<dbReference type="PROSITE" id="PS50995">
    <property type="entry name" value="HTH_MARR_2"/>
    <property type="match status" value="1"/>
</dbReference>
<dbReference type="AlphaFoldDB" id="A0A3B0VVV9"/>
<dbReference type="GO" id="GO:0003677">
    <property type="term" value="F:DNA binding"/>
    <property type="evidence" value="ECO:0007669"/>
    <property type="project" value="UniProtKB-KW"/>
</dbReference>
<name>A0A3B0VVV9_9ZZZZ</name>
<dbReference type="InterPro" id="IPR036388">
    <property type="entry name" value="WH-like_DNA-bd_sf"/>
</dbReference>
<evidence type="ECO:0000259" key="4">
    <source>
        <dbReference type="PROSITE" id="PS50995"/>
    </source>
</evidence>
<dbReference type="Pfam" id="PF01047">
    <property type="entry name" value="MarR"/>
    <property type="match status" value="1"/>
</dbReference>
<dbReference type="InterPro" id="IPR036390">
    <property type="entry name" value="WH_DNA-bd_sf"/>
</dbReference>
<keyword evidence="1" id="KW-0805">Transcription regulation</keyword>
<dbReference type="Gene3D" id="1.10.10.10">
    <property type="entry name" value="Winged helix-like DNA-binding domain superfamily/Winged helix DNA-binding domain"/>
    <property type="match status" value="1"/>
</dbReference>
<reference evidence="5" key="1">
    <citation type="submission" date="2018-06" db="EMBL/GenBank/DDBJ databases">
        <authorList>
            <person name="Zhirakovskaya E."/>
        </authorList>
    </citation>
    <scope>NUCLEOTIDE SEQUENCE</scope>
</reference>
<organism evidence="5">
    <name type="scientific">hydrothermal vent metagenome</name>
    <dbReference type="NCBI Taxonomy" id="652676"/>
    <lineage>
        <taxon>unclassified sequences</taxon>
        <taxon>metagenomes</taxon>
        <taxon>ecological metagenomes</taxon>
    </lineage>
</organism>
<proteinExistence type="predicted"/>